<dbReference type="SUPFAM" id="SSF53955">
    <property type="entry name" value="Lysozyme-like"/>
    <property type="match status" value="1"/>
</dbReference>
<dbReference type="RefSeq" id="WP_180697385.1">
    <property type="nucleotide sequence ID" value="NZ_JACCPJ010000015.1"/>
</dbReference>
<sequence length="258" mass="28566">MNIIGSNIRDMSRTAVRSIVDGIVANQTAIVKGGIDTPLRLSHFMAQLAHESAHFGTTREFASGAAYEGRRDLGNTQSGDGRRYRGRGLIQTTGRANYREATADIRAMDAAAPDFEREPEALEQFPWALLAGISYWRRRNINRHADRDDVRAVTRAINGGLNGFEDRIRYLGRAKSIWMEPNTPTATHPVLRRGDKGNDVVDLQNELIGAGYRVFADGDFGRHTEKAVRDLQSRHRLGADGIVGARTWAILLLRSGNG</sequence>
<dbReference type="Gene3D" id="1.10.101.10">
    <property type="entry name" value="PGBD-like superfamily/PGBD"/>
    <property type="match status" value="1"/>
</dbReference>
<dbReference type="PANTHER" id="PTHR34408">
    <property type="entry name" value="FAMILY PROTEIN, PUTATIVE-RELATED"/>
    <property type="match status" value="1"/>
</dbReference>
<dbReference type="Gene3D" id="1.10.530.10">
    <property type="match status" value="1"/>
</dbReference>
<accession>A0A7Z0UHY8</accession>
<dbReference type="InterPro" id="IPR052354">
    <property type="entry name" value="Cell_Wall_Dynamics_Protein"/>
</dbReference>
<dbReference type="InterPro" id="IPR002477">
    <property type="entry name" value="Peptidoglycan-bd-like"/>
</dbReference>
<dbReference type="AlphaFoldDB" id="A0A7Z0UHY8"/>
<dbReference type="SUPFAM" id="SSF47090">
    <property type="entry name" value="PGBD-like"/>
    <property type="match status" value="1"/>
</dbReference>
<dbReference type="InterPro" id="IPR023346">
    <property type="entry name" value="Lysozyme-like_dom_sf"/>
</dbReference>
<dbReference type="EMBL" id="JACCPJ010000015">
    <property type="protein sequence ID" value="NZD66183.1"/>
    <property type="molecule type" value="Genomic_DNA"/>
</dbReference>
<evidence type="ECO:0000313" key="3">
    <source>
        <dbReference type="Proteomes" id="UP000532162"/>
    </source>
</evidence>
<dbReference type="PANTHER" id="PTHR34408:SF1">
    <property type="entry name" value="GLYCOSYL HYDROLASE FAMILY 19 DOMAIN-CONTAINING PROTEIN HI_1415"/>
    <property type="match status" value="1"/>
</dbReference>
<gene>
    <name evidence="2" type="ORF">HX900_34610</name>
</gene>
<organism evidence="2 3">
    <name type="scientific">Rhizobium changzhiense</name>
    <dbReference type="NCBI Taxonomy" id="2692317"/>
    <lineage>
        <taxon>Bacteria</taxon>
        <taxon>Pseudomonadati</taxon>
        <taxon>Pseudomonadota</taxon>
        <taxon>Alphaproteobacteria</taxon>
        <taxon>Hyphomicrobiales</taxon>
        <taxon>Rhizobiaceae</taxon>
        <taxon>Rhizobium/Agrobacterium group</taxon>
        <taxon>Rhizobium</taxon>
    </lineage>
</organism>
<name>A0A7Z0UHY8_9HYPH</name>
<dbReference type="Pfam" id="PF01471">
    <property type="entry name" value="PG_binding_1"/>
    <property type="match status" value="1"/>
</dbReference>
<comment type="caution">
    <text evidence="2">The sequence shown here is derived from an EMBL/GenBank/DDBJ whole genome shotgun (WGS) entry which is preliminary data.</text>
</comment>
<reference evidence="2 3" key="1">
    <citation type="submission" date="2020-07" db="EMBL/GenBank/DDBJ databases">
        <authorList>
            <person name="Sun Q."/>
        </authorList>
    </citation>
    <scope>NUCLEOTIDE SEQUENCE [LARGE SCALE GENOMIC DNA]</scope>
    <source>
        <strain evidence="2 3">WYCCWR 11290</strain>
    </source>
</reference>
<protein>
    <submittedName>
        <fullName evidence="2">Peptidoglycan-binding protein</fullName>
    </submittedName>
</protein>
<evidence type="ECO:0000313" key="2">
    <source>
        <dbReference type="EMBL" id="NZD66183.1"/>
    </source>
</evidence>
<dbReference type="Proteomes" id="UP000532162">
    <property type="component" value="Unassembled WGS sequence"/>
</dbReference>
<feature type="domain" description="Peptidoglycan binding-like" evidence="1">
    <location>
        <begin position="197"/>
        <end position="251"/>
    </location>
</feature>
<evidence type="ECO:0000259" key="1">
    <source>
        <dbReference type="Pfam" id="PF01471"/>
    </source>
</evidence>
<dbReference type="InterPro" id="IPR036365">
    <property type="entry name" value="PGBD-like_sf"/>
</dbReference>
<dbReference type="InterPro" id="IPR036366">
    <property type="entry name" value="PGBDSf"/>
</dbReference>
<proteinExistence type="predicted"/>